<organism evidence="2 3">
    <name type="scientific">Streptomyces silvensis</name>
    <dbReference type="NCBI Taxonomy" id="1765722"/>
    <lineage>
        <taxon>Bacteria</taxon>
        <taxon>Bacillati</taxon>
        <taxon>Actinomycetota</taxon>
        <taxon>Actinomycetes</taxon>
        <taxon>Kitasatosporales</taxon>
        <taxon>Streptomycetaceae</taxon>
        <taxon>Streptomyces</taxon>
    </lineage>
</organism>
<dbReference type="EMBL" id="LOCL01000029">
    <property type="protein sequence ID" value="KUF18669.1"/>
    <property type="molecule type" value="Genomic_DNA"/>
</dbReference>
<accession>A0A0W7X749</accession>
<dbReference type="Pfam" id="PF00668">
    <property type="entry name" value="Condensation"/>
    <property type="match status" value="1"/>
</dbReference>
<proteinExistence type="predicted"/>
<dbReference type="GO" id="GO:0008610">
    <property type="term" value="P:lipid biosynthetic process"/>
    <property type="evidence" value="ECO:0007669"/>
    <property type="project" value="UniProtKB-ARBA"/>
</dbReference>
<name>A0A0W7X749_9ACTN</name>
<sequence length="583" mass="65188">MHSRVPDRTTFADIRTALQLLVDRHEALRSTIEPGPLPRQRVNSSGSIVMCVRKLDSAADEQVIDALREVGGQTLDAEHGPTVRADVLTVASIPRWVAIVVHHMFATARTMDVLRDELHHVLSNLRAGTDPQEGLDPAQPLARRIQYERSAQGLLRADRAIRHLSGVIAQMPNVLLPFREHHAPEPVVRQKLRMHSTAVTHAAGIAARRLKVPRYSVVLAAVDVVLSTYAGQDVAWTMYMDKGAVDRGRSLIDCTTQNVYAQVGSRAHQLFSQAVRRAWKQQFVGQVHCDYDYARLLEAHSDVGLDQRAWKSVNLWFNCRGTFRPSVEPDAHRLDGLRRRSRLKWEEVSDDRPLVAVEIRFLRPEACLDLWVGKELILPDDMVDVLQAIEELLVRFAVDGEVSLAEARKHMGAGAWPRPPELRRLRDGRWIDVEATRAVFQNFPGVLAAELEVVDAGPHQELVVTVESTERDITEARLRDHGQQKVRTHGVVLPDTYVVRRAGAGREAASTDERTTRLLCATVAEATGRPHVDAHASYRSQGGSAEQLPWIKMQMESRGIRPFDHECLLAPVSLGAVAQELGR</sequence>
<dbReference type="Gene3D" id="3.30.559.30">
    <property type="entry name" value="Nonribosomal peptide synthetase, condensation domain"/>
    <property type="match status" value="1"/>
</dbReference>
<dbReference type="AlphaFoldDB" id="A0A0W7X749"/>
<evidence type="ECO:0000313" key="3">
    <source>
        <dbReference type="Proteomes" id="UP000054804"/>
    </source>
</evidence>
<evidence type="ECO:0000259" key="1">
    <source>
        <dbReference type="Pfam" id="PF00668"/>
    </source>
</evidence>
<evidence type="ECO:0000313" key="2">
    <source>
        <dbReference type="EMBL" id="KUF18669.1"/>
    </source>
</evidence>
<keyword evidence="3" id="KW-1185">Reference proteome</keyword>
<comment type="caution">
    <text evidence="2">The sequence shown here is derived from an EMBL/GenBank/DDBJ whole genome shotgun (WGS) entry which is preliminary data.</text>
</comment>
<dbReference type="GO" id="GO:0003824">
    <property type="term" value="F:catalytic activity"/>
    <property type="evidence" value="ECO:0007669"/>
    <property type="project" value="InterPro"/>
</dbReference>
<dbReference type="STRING" id="1765722.AT728_06285"/>
<dbReference type="Gene3D" id="3.30.559.10">
    <property type="entry name" value="Chloramphenicol acetyltransferase-like domain"/>
    <property type="match status" value="1"/>
</dbReference>
<dbReference type="InterPro" id="IPR023213">
    <property type="entry name" value="CAT-like_dom_sf"/>
</dbReference>
<dbReference type="InterPro" id="IPR001242">
    <property type="entry name" value="Condensation_dom"/>
</dbReference>
<protein>
    <recommendedName>
        <fullName evidence="1">Condensation domain-containing protein</fullName>
    </recommendedName>
</protein>
<reference evidence="2 3" key="1">
    <citation type="submission" date="2015-12" db="EMBL/GenBank/DDBJ databases">
        <title>Draft genome sequence of Streptomyces silvensis ATCC 53525, a producer of novel hormone antagonists.</title>
        <authorList>
            <person name="Johnston C.W."/>
            <person name="Li Y."/>
            <person name="Magarvey N.A."/>
        </authorList>
    </citation>
    <scope>NUCLEOTIDE SEQUENCE [LARGE SCALE GENOMIC DNA]</scope>
    <source>
        <strain evidence="2 3">ATCC 53525</strain>
    </source>
</reference>
<dbReference type="Proteomes" id="UP000054804">
    <property type="component" value="Unassembled WGS sequence"/>
</dbReference>
<dbReference type="SUPFAM" id="SSF52777">
    <property type="entry name" value="CoA-dependent acyltransferases"/>
    <property type="match status" value="1"/>
</dbReference>
<gene>
    <name evidence="2" type="ORF">AT728_06285</name>
</gene>
<feature type="domain" description="Condensation" evidence="1">
    <location>
        <begin position="14"/>
        <end position="234"/>
    </location>
</feature>